<dbReference type="InterPro" id="IPR036879">
    <property type="entry name" value="TF_MADSbox_sf"/>
</dbReference>
<dbReference type="AlphaFoldDB" id="A0A1D1YY09"/>
<evidence type="ECO:0000259" key="7">
    <source>
        <dbReference type="PROSITE" id="PS50066"/>
    </source>
</evidence>
<dbReference type="InterPro" id="IPR002487">
    <property type="entry name" value="TF_Kbox"/>
</dbReference>
<dbReference type="GO" id="GO:0045944">
    <property type="term" value="P:positive regulation of transcription by RNA polymerase II"/>
    <property type="evidence" value="ECO:0007669"/>
    <property type="project" value="InterPro"/>
</dbReference>
<dbReference type="SMART" id="SM00432">
    <property type="entry name" value="MADS"/>
    <property type="match status" value="1"/>
</dbReference>
<protein>
    <submittedName>
        <fullName evidence="9">MADS-box transcription factor 18</fullName>
    </submittedName>
</protein>
<sequence length="355" mass="39770">MLKNHRRFRKAPRVLGSRRSGSPGRLFIHRWVPSGATSAIPPLASPPRQAPLPALYASSPLLCASTAAVPGGPSSSLALVRRRGSSWWWWSIAAGGSARARGMGRGKVQLKRIENNINRQVTFSKRRSGLLKKAHEISVLCEAEVAVIVFSTKGRLYEYSTDSGMGRILERYERFSYEERELAAAHAELQGNWWSIEYDKLKAKVESLHKSQRQLMGEDLERLNIKDLHCLEQQLEGGLKQVRSRKSHLLFDSIADFERKAKVLQEQNDTLWTMLQEKENAAAAMAQQARWELQQQNTVATSSPSSPPPSSTLTELPTTTLNIGSYQPPEGEPAPQPQPCVNTKLPPWMFRHMNG</sequence>
<evidence type="ECO:0000313" key="9">
    <source>
        <dbReference type="EMBL" id="JAT59528.1"/>
    </source>
</evidence>
<feature type="region of interest" description="Disordered" evidence="6">
    <location>
        <begin position="1"/>
        <end position="21"/>
    </location>
</feature>
<dbReference type="PROSITE" id="PS51297">
    <property type="entry name" value="K_BOX"/>
    <property type="match status" value="1"/>
</dbReference>
<keyword evidence="4" id="KW-0804">Transcription</keyword>
<dbReference type="PRINTS" id="PR00404">
    <property type="entry name" value="MADSDOMAIN"/>
</dbReference>
<feature type="compositionally biased region" description="Low complexity" evidence="6">
    <location>
        <begin position="311"/>
        <end position="321"/>
    </location>
</feature>
<dbReference type="GO" id="GO:0000977">
    <property type="term" value="F:RNA polymerase II transcription regulatory region sequence-specific DNA binding"/>
    <property type="evidence" value="ECO:0007669"/>
    <property type="project" value="InterPro"/>
</dbReference>
<dbReference type="InterPro" id="IPR002100">
    <property type="entry name" value="TF_MADSbox"/>
</dbReference>
<dbReference type="CDD" id="cd00265">
    <property type="entry name" value="MADS_MEF2_like"/>
    <property type="match status" value="1"/>
</dbReference>
<reference evidence="9" key="1">
    <citation type="submission" date="2015-07" db="EMBL/GenBank/DDBJ databases">
        <title>Transcriptome Assembly of Anthurium amnicola.</title>
        <authorList>
            <person name="Suzuki J."/>
        </authorList>
    </citation>
    <scope>NUCLEOTIDE SEQUENCE</scope>
</reference>
<dbReference type="EMBL" id="GDJX01008408">
    <property type="protein sequence ID" value="JAT59528.1"/>
    <property type="molecule type" value="Transcribed_RNA"/>
</dbReference>
<feature type="region of interest" description="Disordered" evidence="6">
    <location>
        <begin position="294"/>
        <end position="343"/>
    </location>
</feature>
<dbReference type="Pfam" id="PF00319">
    <property type="entry name" value="SRF-TF"/>
    <property type="match status" value="1"/>
</dbReference>
<feature type="domain" description="K-box" evidence="8">
    <location>
        <begin position="191"/>
        <end position="281"/>
    </location>
</feature>
<dbReference type="SUPFAM" id="SSF55455">
    <property type="entry name" value="SRF-like"/>
    <property type="match status" value="1"/>
</dbReference>
<dbReference type="InterPro" id="IPR033896">
    <property type="entry name" value="MEF2-like_N"/>
</dbReference>
<keyword evidence="3" id="KW-0238">DNA-binding</keyword>
<dbReference type="GO" id="GO:0003700">
    <property type="term" value="F:DNA-binding transcription factor activity"/>
    <property type="evidence" value="ECO:0007669"/>
    <property type="project" value="InterPro"/>
</dbReference>
<keyword evidence="2" id="KW-0805">Transcription regulation</keyword>
<evidence type="ECO:0000256" key="2">
    <source>
        <dbReference type="ARBA" id="ARBA00023015"/>
    </source>
</evidence>
<evidence type="ECO:0000256" key="3">
    <source>
        <dbReference type="ARBA" id="ARBA00023125"/>
    </source>
</evidence>
<feature type="compositionally biased region" description="Basic residues" evidence="6">
    <location>
        <begin position="1"/>
        <end position="12"/>
    </location>
</feature>
<feature type="domain" description="MADS-box" evidence="7">
    <location>
        <begin position="103"/>
        <end position="163"/>
    </location>
</feature>
<accession>A0A1D1YY09</accession>
<gene>
    <name evidence="9" type="primary">MADS18_1</name>
    <name evidence="9" type="ORF">g.117399</name>
</gene>
<evidence type="ECO:0000256" key="1">
    <source>
        <dbReference type="ARBA" id="ARBA00004123"/>
    </source>
</evidence>
<evidence type="ECO:0000256" key="5">
    <source>
        <dbReference type="ARBA" id="ARBA00023242"/>
    </source>
</evidence>
<dbReference type="InterPro" id="IPR050142">
    <property type="entry name" value="MADS-box/MEF2_TF"/>
</dbReference>
<dbReference type="PROSITE" id="PS00350">
    <property type="entry name" value="MADS_BOX_1"/>
    <property type="match status" value="1"/>
</dbReference>
<dbReference type="Pfam" id="PF01486">
    <property type="entry name" value="K-box"/>
    <property type="match status" value="1"/>
</dbReference>
<evidence type="ECO:0000259" key="8">
    <source>
        <dbReference type="PROSITE" id="PS51297"/>
    </source>
</evidence>
<dbReference type="GO" id="GO:0046983">
    <property type="term" value="F:protein dimerization activity"/>
    <property type="evidence" value="ECO:0007669"/>
    <property type="project" value="InterPro"/>
</dbReference>
<dbReference type="Gene3D" id="3.40.1810.10">
    <property type="entry name" value="Transcription factor, MADS-box"/>
    <property type="match status" value="1"/>
</dbReference>
<name>A0A1D1YY09_9ARAE</name>
<comment type="subcellular location">
    <subcellularLocation>
        <location evidence="1">Nucleus</location>
    </subcellularLocation>
</comment>
<proteinExistence type="predicted"/>
<organism evidence="9">
    <name type="scientific">Anthurium amnicola</name>
    <dbReference type="NCBI Taxonomy" id="1678845"/>
    <lineage>
        <taxon>Eukaryota</taxon>
        <taxon>Viridiplantae</taxon>
        <taxon>Streptophyta</taxon>
        <taxon>Embryophyta</taxon>
        <taxon>Tracheophyta</taxon>
        <taxon>Spermatophyta</taxon>
        <taxon>Magnoliopsida</taxon>
        <taxon>Liliopsida</taxon>
        <taxon>Araceae</taxon>
        <taxon>Pothoideae</taxon>
        <taxon>Potheae</taxon>
        <taxon>Anthurium</taxon>
    </lineage>
</organism>
<keyword evidence="5" id="KW-0539">Nucleus</keyword>
<dbReference type="PROSITE" id="PS50066">
    <property type="entry name" value="MADS_BOX_2"/>
    <property type="match status" value="1"/>
</dbReference>
<dbReference type="FunFam" id="3.40.1810.10:FF:000003">
    <property type="entry name" value="MADS-box transcription factor MADS-MC"/>
    <property type="match status" value="1"/>
</dbReference>
<dbReference type="PANTHER" id="PTHR48019">
    <property type="entry name" value="SERUM RESPONSE FACTOR HOMOLOG"/>
    <property type="match status" value="1"/>
</dbReference>
<evidence type="ECO:0000256" key="4">
    <source>
        <dbReference type="ARBA" id="ARBA00023163"/>
    </source>
</evidence>
<evidence type="ECO:0000256" key="6">
    <source>
        <dbReference type="SAM" id="MobiDB-lite"/>
    </source>
</evidence>
<dbReference type="GO" id="GO:0005634">
    <property type="term" value="C:nucleus"/>
    <property type="evidence" value="ECO:0007669"/>
    <property type="project" value="UniProtKB-SubCell"/>
</dbReference>